<keyword evidence="3" id="KW-1185">Reference proteome</keyword>
<dbReference type="Pfam" id="PF03572">
    <property type="entry name" value="Peptidase_S41"/>
    <property type="match status" value="1"/>
</dbReference>
<dbReference type="GO" id="GO:0004175">
    <property type="term" value="F:endopeptidase activity"/>
    <property type="evidence" value="ECO:0007669"/>
    <property type="project" value="TreeGrafter"/>
</dbReference>
<dbReference type="OrthoDB" id="7314861at2"/>
<dbReference type="PANTHER" id="PTHR32060:SF30">
    <property type="entry name" value="CARBOXY-TERMINAL PROCESSING PROTEASE CTPA"/>
    <property type="match status" value="1"/>
</dbReference>
<evidence type="ECO:0000313" key="3">
    <source>
        <dbReference type="Proteomes" id="UP000316092"/>
    </source>
</evidence>
<organism evidence="2 3">
    <name type="scientific">Deinococcus detaillensis</name>
    <dbReference type="NCBI Taxonomy" id="2592048"/>
    <lineage>
        <taxon>Bacteria</taxon>
        <taxon>Thermotogati</taxon>
        <taxon>Deinococcota</taxon>
        <taxon>Deinococci</taxon>
        <taxon>Deinococcales</taxon>
        <taxon>Deinococcaceae</taxon>
        <taxon>Deinococcus</taxon>
    </lineage>
</organism>
<dbReference type="PANTHER" id="PTHR32060">
    <property type="entry name" value="TAIL-SPECIFIC PROTEASE"/>
    <property type="match status" value="1"/>
</dbReference>
<comment type="caution">
    <text evidence="2">The sequence shown here is derived from an EMBL/GenBank/DDBJ whole genome shotgun (WGS) entry which is preliminary data.</text>
</comment>
<dbReference type="SUPFAM" id="SSF52096">
    <property type="entry name" value="ClpP/crotonase"/>
    <property type="match status" value="1"/>
</dbReference>
<dbReference type="GO" id="GO:0008236">
    <property type="term" value="F:serine-type peptidase activity"/>
    <property type="evidence" value="ECO:0007669"/>
    <property type="project" value="InterPro"/>
</dbReference>
<dbReference type="Gene3D" id="3.90.226.10">
    <property type="entry name" value="2-enoyl-CoA Hydratase, Chain A, domain 1"/>
    <property type="match status" value="1"/>
</dbReference>
<dbReference type="InterPro" id="IPR029045">
    <property type="entry name" value="ClpP/crotonase-like_dom_sf"/>
</dbReference>
<gene>
    <name evidence="2" type="ORF">FNU79_08800</name>
</gene>
<evidence type="ECO:0000259" key="1">
    <source>
        <dbReference type="SMART" id="SM00245"/>
    </source>
</evidence>
<reference evidence="2 3" key="1">
    <citation type="submission" date="2019-07" db="EMBL/GenBank/DDBJ databases">
        <title>Deinococcus detaillus sp. nov., isolated from humus soil in Antarctica.</title>
        <authorList>
            <person name="Zhang K."/>
        </authorList>
    </citation>
    <scope>NUCLEOTIDE SEQUENCE [LARGE SCALE GENOMIC DNA]</scope>
    <source>
        <strain evidence="2 3">H1</strain>
    </source>
</reference>
<dbReference type="EMBL" id="VKDB01000007">
    <property type="protein sequence ID" value="TSA85872.1"/>
    <property type="molecule type" value="Genomic_DNA"/>
</dbReference>
<dbReference type="GO" id="GO:0006508">
    <property type="term" value="P:proteolysis"/>
    <property type="evidence" value="ECO:0007669"/>
    <property type="project" value="InterPro"/>
</dbReference>
<sequence>MKAFYNSKGVLDHHRLKRNLNSPMGVYMQRKRIVFGITTVFFVGTVAFGQTPLSFGLRALSIIKTRALMSENVNWDAQRAELIRNSGKMKSDQDILPYLGEILLKLNDNHSFYILGHGKVNLYQLAMFYKVKVDSSGLVTVLDQRFPTGLKIGDRILNLGTTSGVTLDVQRAGADIQVRLPDLPLGNSSGFSVDDENGVASLKVPNQMDSRNLDTYYESGIAAIKNHGKSCAWVIDLRDNTGGNLYALIAALSPLLPNGELLSLQEKQGQPIAISIDDRGVDFGDNRAIEFKTRRYISTTQNISLIVNRNTKSAAEMMALIFKKLHHRLYGESTFGAIGYQTIIQLNQQTSLELVTGGALNESGQVQEGAVIPDEEDNSLQSVLAKMSQKGSCQK</sequence>
<protein>
    <recommendedName>
        <fullName evidence="1">Tail specific protease domain-containing protein</fullName>
    </recommendedName>
</protein>
<dbReference type="GO" id="GO:0007165">
    <property type="term" value="P:signal transduction"/>
    <property type="evidence" value="ECO:0007669"/>
    <property type="project" value="TreeGrafter"/>
</dbReference>
<proteinExistence type="predicted"/>
<dbReference type="Proteomes" id="UP000316092">
    <property type="component" value="Unassembled WGS sequence"/>
</dbReference>
<dbReference type="SMART" id="SM00245">
    <property type="entry name" value="TSPc"/>
    <property type="match status" value="1"/>
</dbReference>
<accession>A0A553V088</accession>
<dbReference type="InterPro" id="IPR005151">
    <property type="entry name" value="Tail-specific_protease"/>
</dbReference>
<dbReference type="RefSeq" id="WP_143720485.1">
    <property type="nucleotide sequence ID" value="NZ_VKDB01000007.1"/>
</dbReference>
<name>A0A553V088_9DEIO</name>
<dbReference type="AlphaFoldDB" id="A0A553V088"/>
<evidence type="ECO:0000313" key="2">
    <source>
        <dbReference type="EMBL" id="TSA85872.1"/>
    </source>
</evidence>
<feature type="domain" description="Tail specific protease" evidence="1">
    <location>
        <begin position="162"/>
        <end position="378"/>
    </location>
</feature>
<dbReference type="GO" id="GO:0030288">
    <property type="term" value="C:outer membrane-bounded periplasmic space"/>
    <property type="evidence" value="ECO:0007669"/>
    <property type="project" value="TreeGrafter"/>
</dbReference>